<dbReference type="PROSITE" id="PS00135">
    <property type="entry name" value="TRYPSIN_SER"/>
    <property type="match status" value="2"/>
</dbReference>
<organism evidence="9 10">
    <name type="scientific">Molorchus minor</name>
    <dbReference type="NCBI Taxonomy" id="1323400"/>
    <lineage>
        <taxon>Eukaryota</taxon>
        <taxon>Metazoa</taxon>
        <taxon>Ecdysozoa</taxon>
        <taxon>Arthropoda</taxon>
        <taxon>Hexapoda</taxon>
        <taxon>Insecta</taxon>
        <taxon>Pterygota</taxon>
        <taxon>Neoptera</taxon>
        <taxon>Endopterygota</taxon>
        <taxon>Coleoptera</taxon>
        <taxon>Polyphaga</taxon>
        <taxon>Cucujiformia</taxon>
        <taxon>Chrysomeloidea</taxon>
        <taxon>Cerambycidae</taxon>
        <taxon>Lamiinae</taxon>
        <taxon>Monochamini</taxon>
        <taxon>Molorchus</taxon>
    </lineage>
</organism>
<name>A0ABQ9JAW6_9CUCU</name>
<proteinExistence type="inferred from homology"/>
<dbReference type="InterPro" id="IPR050430">
    <property type="entry name" value="Peptidase_S1"/>
</dbReference>
<evidence type="ECO:0000256" key="7">
    <source>
        <dbReference type="SAM" id="MobiDB-lite"/>
    </source>
</evidence>
<feature type="compositionally biased region" description="Basic and acidic residues" evidence="7">
    <location>
        <begin position="133"/>
        <end position="157"/>
    </location>
</feature>
<keyword evidence="3 6" id="KW-0378">Hydrolase</keyword>
<evidence type="ECO:0000256" key="2">
    <source>
        <dbReference type="ARBA" id="ARBA00022670"/>
    </source>
</evidence>
<evidence type="ECO:0000256" key="4">
    <source>
        <dbReference type="ARBA" id="ARBA00022825"/>
    </source>
</evidence>
<feature type="domain" description="Peptidase S1" evidence="8">
    <location>
        <begin position="161"/>
        <end position="387"/>
    </location>
</feature>
<dbReference type="InterPro" id="IPR001314">
    <property type="entry name" value="Peptidase_S1A"/>
</dbReference>
<dbReference type="Pfam" id="PF00089">
    <property type="entry name" value="Trypsin"/>
    <property type="match status" value="2"/>
</dbReference>
<keyword evidence="4 6" id="KW-0720">Serine protease</keyword>
<dbReference type="InterPro" id="IPR018114">
    <property type="entry name" value="TRYPSIN_HIS"/>
</dbReference>
<gene>
    <name evidence="9" type="ORF">NQ317_008311</name>
</gene>
<evidence type="ECO:0000256" key="6">
    <source>
        <dbReference type="RuleBase" id="RU363034"/>
    </source>
</evidence>
<feature type="region of interest" description="Disordered" evidence="7">
    <location>
        <begin position="75"/>
        <end position="158"/>
    </location>
</feature>
<dbReference type="InterPro" id="IPR001254">
    <property type="entry name" value="Trypsin_dom"/>
</dbReference>
<dbReference type="EMBL" id="JAPWTJ010000843">
    <property type="protein sequence ID" value="KAJ8975325.1"/>
    <property type="molecule type" value="Genomic_DNA"/>
</dbReference>
<protein>
    <recommendedName>
        <fullName evidence="8">Peptidase S1 domain-containing protein</fullName>
    </recommendedName>
</protein>
<feature type="non-terminal residue" evidence="9">
    <location>
        <position position="1"/>
    </location>
</feature>
<evidence type="ECO:0000259" key="8">
    <source>
        <dbReference type="PROSITE" id="PS50240"/>
    </source>
</evidence>
<dbReference type="InterPro" id="IPR009003">
    <property type="entry name" value="Peptidase_S1_PA"/>
</dbReference>
<dbReference type="Gene3D" id="2.40.10.10">
    <property type="entry name" value="Trypsin-like serine proteases"/>
    <property type="match status" value="2"/>
</dbReference>
<dbReference type="PRINTS" id="PR00722">
    <property type="entry name" value="CHYMOTRYPSIN"/>
</dbReference>
<dbReference type="PANTHER" id="PTHR24276:SF91">
    <property type="entry name" value="AT26814P-RELATED"/>
    <property type="match status" value="1"/>
</dbReference>
<evidence type="ECO:0000256" key="5">
    <source>
        <dbReference type="ARBA" id="ARBA00023157"/>
    </source>
</evidence>
<feature type="compositionally biased region" description="Basic residues" evidence="7">
    <location>
        <begin position="103"/>
        <end position="112"/>
    </location>
</feature>
<feature type="domain" description="Peptidase S1" evidence="8">
    <location>
        <begin position="445"/>
        <end position="623"/>
    </location>
</feature>
<accession>A0ABQ9JAW6</accession>
<evidence type="ECO:0000256" key="1">
    <source>
        <dbReference type="ARBA" id="ARBA00007664"/>
    </source>
</evidence>
<dbReference type="InterPro" id="IPR033116">
    <property type="entry name" value="TRYPSIN_SER"/>
</dbReference>
<comment type="similarity">
    <text evidence="1">Belongs to the peptidase S1 family.</text>
</comment>
<comment type="caution">
    <text evidence="9">The sequence shown here is derived from an EMBL/GenBank/DDBJ whole genome shotgun (WGS) entry which is preliminary data.</text>
</comment>
<keyword evidence="10" id="KW-1185">Reference proteome</keyword>
<keyword evidence="5" id="KW-1015">Disulfide bond</keyword>
<sequence>SPHQQKIVVPKVPKIHILRYVEVPRQEIIVPAYQRSSGKAARLRNEIPNDQNHKNVVVVPRQEVIVPNYVRFTQLPRSRQPDDARTTQVPRKANVAGSDQKQSRRPTGKPVHKYGNVKIPIQERVLPTNQIKPENKTQSEDKSGKTRAGPNHEDLVGGDKIVGGQDANIADYPYQLSLVIWKKYHFCGAALITPKFALTAAHCTYGRPSFDLSIRAGSSKYGTGGELIPIEQVTEHERYWEDNTDYDISLIELASPVTSKDAKPIELIHESPVPGDEAIISGWGRTARGTPSVLQVVKVPVVDQKVCSAAYSKVKNGKFDITDRMFCAGFFKEGGKDACQGDSGGPIVVKGKLAGVVSWGFGCALPKYPGVYTNVANLRDWIEDNISFGYRVRYGELERGNFLLSVSNFSRYGVTILIARIAKDNKDNEDKEQVNRFLNRMFTIDLHVRAGSSVRGSGGTLIPVDQIIQHEDYDTDSADYDISLLELALDATDKGAKPIALTETRPKPGDTAIVSGWGRLKSRGKSPSALQVVQVPIADQKVCAKIYGSSKKRKFHISDRMICAGDVELGGKGSCQGDSGGPLVVGGKLTGLVSWARGCALEGYPGVYASVFDFMDWIKENLELYNQ</sequence>
<keyword evidence="2 6" id="KW-0645">Protease</keyword>
<reference evidence="9" key="1">
    <citation type="journal article" date="2023" name="Insect Mol. Biol.">
        <title>Genome sequencing provides insights into the evolution of gene families encoding plant cell wall-degrading enzymes in longhorned beetles.</title>
        <authorList>
            <person name="Shin N.R."/>
            <person name="Okamura Y."/>
            <person name="Kirsch R."/>
            <person name="Pauchet Y."/>
        </authorList>
    </citation>
    <scope>NUCLEOTIDE SEQUENCE</scope>
    <source>
        <strain evidence="9">MMC_N1</strain>
    </source>
</reference>
<dbReference type="SUPFAM" id="SSF50494">
    <property type="entry name" value="Trypsin-like serine proteases"/>
    <property type="match status" value="2"/>
</dbReference>
<dbReference type="CDD" id="cd00190">
    <property type="entry name" value="Tryp_SPc"/>
    <property type="match status" value="2"/>
</dbReference>
<dbReference type="SMART" id="SM00020">
    <property type="entry name" value="Tryp_SPc"/>
    <property type="match status" value="2"/>
</dbReference>
<dbReference type="PANTHER" id="PTHR24276">
    <property type="entry name" value="POLYSERASE-RELATED"/>
    <property type="match status" value="1"/>
</dbReference>
<evidence type="ECO:0000313" key="10">
    <source>
        <dbReference type="Proteomes" id="UP001162164"/>
    </source>
</evidence>
<dbReference type="PROSITE" id="PS00134">
    <property type="entry name" value="TRYPSIN_HIS"/>
    <property type="match status" value="1"/>
</dbReference>
<dbReference type="Proteomes" id="UP001162164">
    <property type="component" value="Unassembled WGS sequence"/>
</dbReference>
<dbReference type="PROSITE" id="PS50240">
    <property type="entry name" value="TRYPSIN_DOM"/>
    <property type="match status" value="2"/>
</dbReference>
<evidence type="ECO:0000313" key="9">
    <source>
        <dbReference type="EMBL" id="KAJ8975325.1"/>
    </source>
</evidence>
<evidence type="ECO:0000256" key="3">
    <source>
        <dbReference type="ARBA" id="ARBA00022801"/>
    </source>
</evidence>
<dbReference type="InterPro" id="IPR043504">
    <property type="entry name" value="Peptidase_S1_PA_chymotrypsin"/>
</dbReference>